<dbReference type="GO" id="GO:0016491">
    <property type="term" value="F:oxidoreductase activity"/>
    <property type="evidence" value="ECO:0007669"/>
    <property type="project" value="InterPro"/>
</dbReference>
<dbReference type="AlphaFoldDB" id="A0A6A5YN91"/>
<dbReference type="OrthoDB" id="545169at2759"/>
<sequence length="418" mass="48641">MPFSETSGWDLVAKIGPTATAGLGIVPVYVLLCRALRYRRRDQAYTRYPYKMRDDFAKMTTQHAHEILKYVFQLEFPFLVKKSLEFALFRTYGIPTISKLLCETKQLSDLQYAPRRYADTGVLITEFLGQPPSSLRANSAIARMNFLHGMYQRSGKISNDDMLYTLSLFVLEVEKWVRLHEWRSLTDMEIAAMGTLWQDIGTSMSISFSDLPHSPNFRDGYEFVEDLRTWATTYEEKMMVPNDWNHKLAEETIAILLCNVPEFMKPFGKQVVVTLMDERLRKAMIYDKPSSGYYVLVNTILQTRKFFLCYLTPPRPNFMPVARHSDADPKTGRYYLNEYMSEPWYVKPTFLQQYGLAAWFRWALGKPYPDGKKYKPEGFSHFEVGPEKFEKHGLKEFEATRDRLISERVGCPFAVSKA</sequence>
<dbReference type="Proteomes" id="UP000799770">
    <property type="component" value="Unassembled WGS sequence"/>
</dbReference>
<protein>
    <recommendedName>
        <fullName evidence="4">ER-bound oxygenase mpaB/mpaB'/Rubber oxygenase catalytic domain-containing protein</fullName>
    </recommendedName>
</protein>
<organism evidence="2 3">
    <name type="scientific">Lophiotrema nucula</name>
    <dbReference type="NCBI Taxonomy" id="690887"/>
    <lineage>
        <taxon>Eukaryota</taxon>
        <taxon>Fungi</taxon>
        <taxon>Dikarya</taxon>
        <taxon>Ascomycota</taxon>
        <taxon>Pezizomycotina</taxon>
        <taxon>Dothideomycetes</taxon>
        <taxon>Pleosporomycetidae</taxon>
        <taxon>Pleosporales</taxon>
        <taxon>Lophiotremataceae</taxon>
        <taxon>Lophiotrema</taxon>
    </lineage>
</organism>
<evidence type="ECO:0008006" key="4">
    <source>
        <dbReference type="Google" id="ProtNLM"/>
    </source>
</evidence>
<proteinExistence type="predicted"/>
<dbReference type="PANTHER" id="PTHR36124:SF1">
    <property type="entry name" value="ER-BOUND OXYGENASE MPAB_MPAB'_RUBBER OXYGENASE CATALYTIC DOMAIN-CONTAINING PROTEIN"/>
    <property type="match status" value="1"/>
</dbReference>
<keyword evidence="1" id="KW-1133">Transmembrane helix</keyword>
<dbReference type="EMBL" id="ML977347">
    <property type="protein sequence ID" value="KAF2108532.1"/>
    <property type="molecule type" value="Genomic_DNA"/>
</dbReference>
<keyword evidence="1" id="KW-0472">Membrane</keyword>
<dbReference type="PANTHER" id="PTHR36124">
    <property type="match status" value="1"/>
</dbReference>
<dbReference type="InterPro" id="IPR046366">
    <property type="entry name" value="MPAB"/>
</dbReference>
<evidence type="ECO:0000313" key="3">
    <source>
        <dbReference type="Proteomes" id="UP000799770"/>
    </source>
</evidence>
<gene>
    <name evidence="2" type="ORF">BDV96DRAFT_652783</name>
</gene>
<accession>A0A6A5YN91</accession>
<keyword evidence="1" id="KW-0812">Transmembrane</keyword>
<evidence type="ECO:0000256" key="1">
    <source>
        <dbReference type="SAM" id="Phobius"/>
    </source>
</evidence>
<name>A0A6A5YN91_9PLEO</name>
<feature type="transmembrane region" description="Helical" evidence="1">
    <location>
        <begin position="12"/>
        <end position="32"/>
    </location>
</feature>
<reference evidence="2" key="1">
    <citation type="journal article" date="2020" name="Stud. Mycol.">
        <title>101 Dothideomycetes genomes: a test case for predicting lifestyles and emergence of pathogens.</title>
        <authorList>
            <person name="Haridas S."/>
            <person name="Albert R."/>
            <person name="Binder M."/>
            <person name="Bloem J."/>
            <person name="Labutti K."/>
            <person name="Salamov A."/>
            <person name="Andreopoulos B."/>
            <person name="Baker S."/>
            <person name="Barry K."/>
            <person name="Bills G."/>
            <person name="Bluhm B."/>
            <person name="Cannon C."/>
            <person name="Castanera R."/>
            <person name="Culley D."/>
            <person name="Daum C."/>
            <person name="Ezra D."/>
            <person name="Gonzalez J."/>
            <person name="Henrissat B."/>
            <person name="Kuo A."/>
            <person name="Liang C."/>
            <person name="Lipzen A."/>
            <person name="Lutzoni F."/>
            <person name="Magnuson J."/>
            <person name="Mondo S."/>
            <person name="Nolan M."/>
            <person name="Ohm R."/>
            <person name="Pangilinan J."/>
            <person name="Park H.-J."/>
            <person name="Ramirez L."/>
            <person name="Alfaro M."/>
            <person name="Sun H."/>
            <person name="Tritt A."/>
            <person name="Yoshinaga Y."/>
            <person name="Zwiers L.-H."/>
            <person name="Turgeon B."/>
            <person name="Goodwin S."/>
            <person name="Spatafora J."/>
            <person name="Crous P."/>
            <person name="Grigoriev I."/>
        </authorList>
    </citation>
    <scope>NUCLEOTIDE SEQUENCE</scope>
    <source>
        <strain evidence="2">CBS 627.86</strain>
    </source>
</reference>
<keyword evidence="3" id="KW-1185">Reference proteome</keyword>
<evidence type="ECO:0000313" key="2">
    <source>
        <dbReference type="EMBL" id="KAF2108532.1"/>
    </source>
</evidence>